<accession>A0A2M7XG71</accession>
<feature type="transmembrane region" description="Helical" evidence="6">
    <location>
        <begin position="102"/>
        <end position="123"/>
    </location>
</feature>
<dbReference type="Pfam" id="PF04932">
    <property type="entry name" value="Wzy_C"/>
    <property type="match status" value="1"/>
</dbReference>
<name>A0A2M7XG71_9BACT</name>
<evidence type="ECO:0000313" key="8">
    <source>
        <dbReference type="EMBL" id="PJA46852.1"/>
    </source>
</evidence>
<dbReference type="PROSITE" id="PS50005">
    <property type="entry name" value="TPR"/>
    <property type="match status" value="1"/>
</dbReference>
<evidence type="ECO:0000256" key="5">
    <source>
        <dbReference type="PROSITE-ProRule" id="PRU00339"/>
    </source>
</evidence>
<feature type="transmembrane region" description="Helical" evidence="6">
    <location>
        <begin position="196"/>
        <end position="213"/>
    </location>
</feature>
<reference evidence="9" key="1">
    <citation type="submission" date="2017-09" db="EMBL/GenBank/DDBJ databases">
        <title>Depth-based differentiation of microbial function through sediment-hosted aquifers and enrichment of novel symbionts in the deep terrestrial subsurface.</title>
        <authorList>
            <person name="Probst A.J."/>
            <person name="Ladd B."/>
            <person name="Jarett J.K."/>
            <person name="Geller-Mcgrath D.E."/>
            <person name="Sieber C.M.K."/>
            <person name="Emerson J.B."/>
            <person name="Anantharaman K."/>
            <person name="Thomas B.C."/>
            <person name="Malmstrom R."/>
            <person name="Stieglmeier M."/>
            <person name="Klingl A."/>
            <person name="Woyke T."/>
            <person name="Ryan C.M."/>
            <person name="Banfield J.F."/>
        </authorList>
    </citation>
    <scope>NUCLEOTIDE SEQUENCE [LARGE SCALE GENOMIC DNA]</scope>
</reference>
<dbReference type="EMBL" id="PFWT01000007">
    <property type="protein sequence ID" value="PJA46852.1"/>
    <property type="molecule type" value="Genomic_DNA"/>
</dbReference>
<feature type="transmembrane region" description="Helical" evidence="6">
    <location>
        <begin position="171"/>
        <end position="189"/>
    </location>
</feature>
<keyword evidence="2 6" id="KW-0812">Transmembrane</keyword>
<keyword evidence="4 6" id="KW-0472">Membrane</keyword>
<feature type="transmembrane region" description="Helical" evidence="6">
    <location>
        <begin position="219"/>
        <end position="236"/>
    </location>
</feature>
<dbReference type="InterPro" id="IPR011990">
    <property type="entry name" value="TPR-like_helical_dom_sf"/>
</dbReference>
<feature type="domain" description="O-antigen ligase-related" evidence="7">
    <location>
        <begin position="203"/>
        <end position="362"/>
    </location>
</feature>
<dbReference type="Proteomes" id="UP000231263">
    <property type="component" value="Unassembled WGS sequence"/>
</dbReference>
<evidence type="ECO:0000256" key="3">
    <source>
        <dbReference type="ARBA" id="ARBA00022989"/>
    </source>
</evidence>
<feature type="transmembrane region" description="Helical" evidence="6">
    <location>
        <begin position="245"/>
        <end position="264"/>
    </location>
</feature>
<feature type="transmembrane region" description="Helical" evidence="6">
    <location>
        <begin position="71"/>
        <end position="90"/>
    </location>
</feature>
<dbReference type="InterPro" id="IPR007016">
    <property type="entry name" value="O-antigen_ligase-rel_domated"/>
</dbReference>
<feature type="repeat" description="TPR" evidence="5">
    <location>
        <begin position="592"/>
        <end position="625"/>
    </location>
</feature>
<evidence type="ECO:0000313" key="9">
    <source>
        <dbReference type="Proteomes" id="UP000231263"/>
    </source>
</evidence>
<evidence type="ECO:0000256" key="4">
    <source>
        <dbReference type="ARBA" id="ARBA00023136"/>
    </source>
</evidence>
<sequence>MDFKEKWLKNIILACAFLVLLTPMLVSVKLVSDLTVVRASYFYGVVSVMSLAWVLLALANNEYRLKIGHPVALTLTGFTLILVVNLFISIDPLTSFWGTKERMMGVLSYIFFWLLFSSLVSVFKKKDWLILLKTSLLISVMFSLKSISDWSGAQMILNNDHRFGSVFDNPLFFAQYLLPHFFLSIYFLIKEKIWQNRLILSISSLITLFALFLTVSRASFLASLTAGILETIFLVFEEKKPRKQILVGALILIVVLSISSFIVMRVPNIRSQLEPNASYIIKRIYYSDKNQDRFFSWKVAGEAFLEKPIFGFGHNTFSPVFDKHFTTNIGGVYLNEPWFDRVHNGMLEILVDLGLVGFVFWVLMWSSIISTLFYHSEKQTTKHDRLATRLLIILFIASLVQLFFLFDLFSSSITLYVLFAYSAFLTKDVELKNITSAVNFEFPQLKLRLVHFISAGILLIPIQLYLCIYPYQTVIAGSEAIILIRKQSGGALNFVEQAVKHRSFVTADVMSNIFIELRASEKKEQRHSPESEQILKIVTTELEESATEHPNNYRINYSAGSAFELLSYYDHGYLLKSEQFSNYAKLLAPNRPESYVTLGDIELARSNPEQALTYYQTAMDRLPAFSRTFYEQRVALEFQYVLAYASMSEFEIAFKKLHKIEEMGLLVNGDARLLPILAERYKKGDHDTEILDYTVKTMSSFQTNTQVLRAGTAIFNEARESFAVNKALEMLIEVDVEEANNLRTELGLE</sequence>
<gene>
    <name evidence="8" type="ORF">CO173_01360</name>
</gene>
<comment type="subcellular location">
    <subcellularLocation>
        <location evidence="1">Membrane</location>
        <topology evidence="1">Multi-pass membrane protein</topology>
    </subcellularLocation>
</comment>
<evidence type="ECO:0000256" key="6">
    <source>
        <dbReference type="SAM" id="Phobius"/>
    </source>
</evidence>
<feature type="transmembrane region" description="Helical" evidence="6">
    <location>
        <begin position="130"/>
        <end position="151"/>
    </location>
</feature>
<dbReference type="SUPFAM" id="SSF48452">
    <property type="entry name" value="TPR-like"/>
    <property type="match status" value="1"/>
</dbReference>
<dbReference type="GO" id="GO:0016020">
    <property type="term" value="C:membrane"/>
    <property type="evidence" value="ECO:0007669"/>
    <property type="project" value="UniProtKB-SubCell"/>
</dbReference>
<protein>
    <recommendedName>
        <fullName evidence="7">O-antigen ligase-related domain-containing protein</fullName>
    </recommendedName>
</protein>
<dbReference type="PANTHER" id="PTHR37422">
    <property type="entry name" value="TEICHURONIC ACID BIOSYNTHESIS PROTEIN TUAE"/>
    <property type="match status" value="1"/>
</dbReference>
<feature type="transmembrane region" description="Helical" evidence="6">
    <location>
        <begin position="386"/>
        <end position="406"/>
    </location>
</feature>
<feature type="transmembrane region" description="Helical" evidence="6">
    <location>
        <begin position="349"/>
        <end position="374"/>
    </location>
</feature>
<comment type="caution">
    <text evidence="8">The sequence shown here is derived from an EMBL/GenBank/DDBJ whole genome shotgun (WGS) entry which is preliminary data.</text>
</comment>
<keyword evidence="3 6" id="KW-1133">Transmembrane helix</keyword>
<evidence type="ECO:0000259" key="7">
    <source>
        <dbReference type="Pfam" id="PF04932"/>
    </source>
</evidence>
<feature type="transmembrane region" description="Helical" evidence="6">
    <location>
        <begin position="40"/>
        <end position="59"/>
    </location>
</feature>
<feature type="transmembrane region" description="Helical" evidence="6">
    <location>
        <begin position="7"/>
        <end position="28"/>
    </location>
</feature>
<feature type="transmembrane region" description="Helical" evidence="6">
    <location>
        <begin position="412"/>
        <end position="429"/>
    </location>
</feature>
<dbReference type="AlphaFoldDB" id="A0A2M7XG71"/>
<organism evidence="8 9">
    <name type="scientific">Candidatus Uhrbacteria bacterium CG_4_9_14_3_um_filter_41_35</name>
    <dbReference type="NCBI Taxonomy" id="1975034"/>
    <lineage>
        <taxon>Bacteria</taxon>
        <taxon>Candidatus Uhriibacteriota</taxon>
    </lineage>
</organism>
<dbReference type="PANTHER" id="PTHR37422:SF23">
    <property type="entry name" value="TEICHURONIC ACID BIOSYNTHESIS PROTEIN TUAE"/>
    <property type="match status" value="1"/>
</dbReference>
<dbReference type="InterPro" id="IPR019734">
    <property type="entry name" value="TPR_rpt"/>
</dbReference>
<keyword evidence="5" id="KW-0802">TPR repeat</keyword>
<evidence type="ECO:0000256" key="2">
    <source>
        <dbReference type="ARBA" id="ARBA00022692"/>
    </source>
</evidence>
<feature type="transmembrane region" description="Helical" evidence="6">
    <location>
        <begin position="449"/>
        <end position="471"/>
    </location>
</feature>
<proteinExistence type="predicted"/>
<dbReference type="Gene3D" id="1.25.40.10">
    <property type="entry name" value="Tetratricopeptide repeat domain"/>
    <property type="match status" value="1"/>
</dbReference>
<evidence type="ECO:0000256" key="1">
    <source>
        <dbReference type="ARBA" id="ARBA00004141"/>
    </source>
</evidence>
<dbReference type="InterPro" id="IPR051533">
    <property type="entry name" value="WaaL-like"/>
</dbReference>